<accession>A0ABM7ZJZ3</accession>
<keyword evidence="2" id="KW-1185">Reference proteome</keyword>
<evidence type="ECO:0000313" key="1">
    <source>
        <dbReference type="EMBL" id="BDM66700.1"/>
    </source>
</evidence>
<protein>
    <submittedName>
        <fullName evidence="1">Uncharacterized protein</fullName>
    </submittedName>
</protein>
<dbReference type="RefSeq" id="WP_261950984.1">
    <property type="nucleotide sequence ID" value="NZ_AP026073.1"/>
</dbReference>
<sequence>MNFSDNEIVTVELDCPGWTKPHTCDITRRQLDALLVTLDDMAADTYEAARRLAQKWPTPEAAYANAPTIAYEQAWTESTANASADELDRDWYLRHAALLDRVALRDDPDQDTCAAEDAEATAIVLLDIDQAPRGCDPRAYVRQQYAHWIAEQMDDPWASSNS</sequence>
<gene>
    <name evidence="1" type="ORF">HEK616_01870</name>
</gene>
<evidence type="ECO:0000313" key="2">
    <source>
        <dbReference type="Proteomes" id="UP001059597"/>
    </source>
</evidence>
<organism evidence="1 2">
    <name type="scientific">Streptomyces nigrescens</name>
    <dbReference type="NCBI Taxonomy" id="1920"/>
    <lineage>
        <taxon>Bacteria</taxon>
        <taxon>Bacillati</taxon>
        <taxon>Actinomycetota</taxon>
        <taxon>Actinomycetes</taxon>
        <taxon>Kitasatosporales</taxon>
        <taxon>Streptomycetaceae</taxon>
        <taxon>Streptomyces</taxon>
    </lineage>
</organism>
<proteinExistence type="predicted"/>
<name>A0ABM7ZJZ3_STRNI</name>
<dbReference type="EMBL" id="AP026073">
    <property type="protein sequence ID" value="BDM66700.1"/>
    <property type="molecule type" value="Genomic_DNA"/>
</dbReference>
<dbReference type="Proteomes" id="UP001059597">
    <property type="component" value="Chromosome"/>
</dbReference>
<reference evidence="1" key="1">
    <citation type="submission" date="2022-06" db="EMBL/GenBank/DDBJ databases">
        <title>Complete genome sequence of Streptomyces nigrescens HEK616.</title>
        <authorList>
            <person name="Asamizu S."/>
            <person name="Onaka H."/>
        </authorList>
    </citation>
    <scope>NUCLEOTIDE SEQUENCE</scope>
    <source>
        <strain evidence="1">HEK616</strain>
    </source>
</reference>